<evidence type="ECO:0000313" key="2">
    <source>
        <dbReference type="EMBL" id="CRF40946.1"/>
    </source>
</evidence>
<reference evidence="5" key="2">
    <citation type="submission" date="2014-12" db="EMBL/GenBank/DDBJ databases">
        <authorList>
            <person name="Smet A."/>
        </authorList>
    </citation>
    <scope>NUCLEOTIDE SEQUENCE [LARGE SCALE GENOMIC DNA]</scope>
</reference>
<reference evidence="6 7" key="3">
    <citation type="submission" date="2014-12" db="EMBL/GenBank/DDBJ databases">
        <authorList>
            <person name="Jaenicke S."/>
        </authorList>
    </citation>
    <scope>NUCLEOTIDE SEQUENCE [LARGE SCALE GENOMIC DNA]</scope>
</reference>
<reference evidence="2" key="1">
    <citation type="submission" date="2014-12" db="EMBL/GenBank/DDBJ databases">
        <title>Whole genome sequences of four Staphylococcus schleiferi canine isolates.</title>
        <authorList>
            <person name="Misic A.M."/>
            <person name="Cain C."/>
            <person name="Morris D.O."/>
            <person name="Rankin S."/>
            <person name="Beiting D."/>
        </authorList>
    </citation>
    <scope>NUCLEOTIDE SEQUENCE</scope>
    <source>
        <strain evidence="2">ASB11</strain>
        <strain evidence="3">ASB13</strain>
        <strain evidence="4">ASB9</strain>
    </source>
</reference>
<dbReference type="AlphaFoldDB" id="A0A0K2X4Q9"/>
<dbReference type="STRING" id="1578720.HAL011_07190"/>
<protein>
    <submittedName>
        <fullName evidence="2">Uncharacterized protein</fullName>
    </submittedName>
</protein>
<proteinExistence type="predicted"/>
<dbReference type="Proteomes" id="UP000041394">
    <property type="component" value="Unassembled WGS sequence"/>
</dbReference>
<evidence type="ECO:0000313" key="4">
    <source>
        <dbReference type="EMBL" id="CRF44184.1"/>
    </source>
</evidence>
<sequence>MGHFGFQLCKNPPKPLSALSDTPPAPKRDGKDTWASLTMGLKASF</sequence>
<evidence type="ECO:0000256" key="1">
    <source>
        <dbReference type="SAM" id="MobiDB-lite"/>
    </source>
</evidence>
<dbReference type="EMBL" id="CDMN01000031">
    <property type="protein sequence ID" value="CRF44184.1"/>
    <property type="molecule type" value="Genomic_DNA"/>
</dbReference>
<dbReference type="EMBL" id="CDMH01000034">
    <property type="protein sequence ID" value="CRF42510.1"/>
    <property type="molecule type" value="Genomic_DNA"/>
</dbReference>
<keyword evidence="5" id="KW-1185">Reference proteome</keyword>
<feature type="region of interest" description="Disordered" evidence="1">
    <location>
        <begin position="12"/>
        <end position="32"/>
    </location>
</feature>
<organism evidence="2 5">
    <name type="scientific">Helicobacter ailurogastricus</name>
    <dbReference type="NCBI Taxonomy" id="1578720"/>
    <lineage>
        <taxon>Bacteria</taxon>
        <taxon>Pseudomonadati</taxon>
        <taxon>Campylobacterota</taxon>
        <taxon>Epsilonproteobacteria</taxon>
        <taxon>Campylobacterales</taxon>
        <taxon>Helicobacteraceae</taxon>
        <taxon>Helicobacter</taxon>
    </lineage>
</organism>
<evidence type="ECO:0000313" key="5">
    <source>
        <dbReference type="Proteomes" id="UP000038622"/>
    </source>
</evidence>
<name>A0A0K2X4Q9_9HELI</name>
<evidence type="ECO:0000313" key="3">
    <source>
        <dbReference type="EMBL" id="CRF42510.1"/>
    </source>
</evidence>
<gene>
    <name evidence="2" type="ORF">HAL011_07190</name>
    <name evidence="3" type="ORF">HAL013_06980</name>
    <name evidence="4" type="ORF">HAL09_07570</name>
</gene>
<evidence type="ECO:0000313" key="6">
    <source>
        <dbReference type="Proteomes" id="UP000041394"/>
    </source>
</evidence>
<evidence type="ECO:0000313" key="7">
    <source>
        <dbReference type="Proteomes" id="UP000045175"/>
    </source>
</evidence>
<dbReference type="Proteomes" id="UP000038622">
    <property type="component" value="Unassembled WGS sequence"/>
</dbReference>
<accession>A0A0K2X4Q9</accession>
<dbReference type="Proteomes" id="UP000045175">
    <property type="component" value="Unassembled WGS sequence"/>
</dbReference>
<dbReference type="EMBL" id="CDML01000020">
    <property type="protein sequence ID" value="CRF40946.1"/>
    <property type="molecule type" value="Genomic_DNA"/>
</dbReference>